<evidence type="ECO:0000256" key="6">
    <source>
        <dbReference type="ARBA" id="ARBA00022801"/>
    </source>
</evidence>
<keyword evidence="1 10" id="KW-0963">Cytoplasm</keyword>
<dbReference type="RefSeq" id="WP_045922492.1">
    <property type="nucleotide sequence ID" value="NZ_JBHTHW010000003.1"/>
</dbReference>
<evidence type="ECO:0000256" key="2">
    <source>
        <dbReference type="ARBA" id="ARBA00022517"/>
    </source>
</evidence>
<dbReference type="HAMAP" id="MF_01820">
    <property type="entry name" value="GTPase_RsgA"/>
    <property type="match status" value="1"/>
</dbReference>
<proteinExistence type="inferred from homology"/>
<keyword evidence="4 10" id="KW-0699">rRNA-binding</keyword>
<keyword evidence="9 10" id="KW-0342">GTP-binding</keyword>
<dbReference type="GO" id="GO:0042274">
    <property type="term" value="P:ribosomal small subunit biogenesis"/>
    <property type="evidence" value="ECO:0007669"/>
    <property type="project" value="UniProtKB-UniRule"/>
</dbReference>
<dbReference type="SUPFAM" id="SSF52540">
    <property type="entry name" value="P-loop containing nucleoside triphosphate hydrolases"/>
    <property type="match status" value="1"/>
</dbReference>
<dbReference type="OrthoDB" id="9809485at2"/>
<evidence type="ECO:0000313" key="13">
    <source>
        <dbReference type="EMBL" id="KJY49188.1"/>
    </source>
</evidence>
<keyword evidence="2 10" id="KW-0690">Ribosome biogenesis</keyword>
<keyword evidence="6 10" id="KW-0378">Hydrolase</keyword>
<evidence type="ECO:0000256" key="9">
    <source>
        <dbReference type="ARBA" id="ARBA00023134"/>
    </source>
</evidence>
<dbReference type="STRING" id="1218508.JG29_06420"/>
<evidence type="ECO:0000256" key="3">
    <source>
        <dbReference type="ARBA" id="ARBA00022723"/>
    </source>
</evidence>
<dbReference type="InterPro" id="IPR030378">
    <property type="entry name" value="G_CP_dom"/>
</dbReference>
<organism evidence="13 14">
    <name type="scientific">Bombilactobacillus mellis</name>
    <dbReference type="NCBI Taxonomy" id="1218508"/>
    <lineage>
        <taxon>Bacteria</taxon>
        <taxon>Bacillati</taxon>
        <taxon>Bacillota</taxon>
        <taxon>Bacilli</taxon>
        <taxon>Lactobacillales</taxon>
        <taxon>Lactobacillaceae</taxon>
        <taxon>Bombilactobacillus</taxon>
    </lineage>
</organism>
<evidence type="ECO:0000256" key="5">
    <source>
        <dbReference type="ARBA" id="ARBA00022741"/>
    </source>
</evidence>
<comment type="function">
    <text evidence="10">One of several proteins that assist in the late maturation steps of the functional core of the 30S ribosomal subunit. Helps release RbfA from mature subunits. May play a role in the assembly of ribosomal proteins into the subunit. Circularly permuted GTPase that catalyzes slow GTP hydrolysis, GTPase activity is stimulated by the 30S ribosomal subunit.</text>
</comment>
<gene>
    <name evidence="10 13" type="primary">rsgA</name>
    <name evidence="13" type="ORF">JG29_06420</name>
</gene>
<dbReference type="Pfam" id="PF03193">
    <property type="entry name" value="RsgA_GTPase"/>
    <property type="match status" value="1"/>
</dbReference>
<accession>A0A0F4KT01</accession>
<dbReference type="InterPro" id="IPR010914">
    <property type="entry name" value="RsgA_GTPase_dom"/>
</dbReference>
<keyword evidence="7 10" id="KW-0862">Zinc</keyword>
<dbReference type="EC" id="3.6.1.-" evidence="10"/>
<dbReference type="Gene3D" id="2.40.50.140">
    <property type="entry name" value="Nucleic acid-binding proteins"/>
    <property type="match status" value="1"/>
</dbReference>
<keyword evidence="14" id="KW-1185">Reference proteome</keyword>
<feature type="binding site" evidence="10">
    <location>
        <begin position="108"/>
        <end position="111"/>
    </location>
    <ligand>
        <name>GTP</name>
        <dbReference type="ChEBI" id="CHEBI:37565"/>
    </ligand>
</feature>
<evidence type="ECO:0000256" key="10">
    <source>
        <dbReference type="HAMAP-Rule" id="MF_01820"/>
    </source>
</evidence>
<dbReference type="PANTHER" id="PTHR32120">
    <property type="entry name" value="SMALL RIBOSOMAL SUBUNIT BIOGENESIS GTPASE RSGA"/>
    <property type="match status" value="1"/>
</dbReference>
<evidence type="ECO:0000313" key="14">
    <source>
        <dbReference type="Proteomes" id="UP000033695"/>
    </source>
</evidence>
<dbReference type="Pfam" id="PF16745">
    <property type="entry name" value="RsgA_N"/>
    <property type="match status" value="1"/>
</dbReference>
<dbReference type="InterPro" id="IPR012340">
    <property type="entry name" value="NA-bd_OB-fold"/>
</dbReference>
<feature type="binding site" evidence="10">
    <location>
        <position position="254"/>
    </location>
    <ligand>
        <name>Zn(2+)</name>
        <dbReference type="ChEBI" id="CHEBI:29105"/>
    </ligand>
</feature>
<evidence type="ECO:0000256" key="4">
    <source>
        <dbReference type="ARBA" id="ARBA00022730"/>
    </source>
</evidence>
<evidence type="ECO:0000259" key="11">
    <source>
        <dbReference type="PROSITE" id="PS50936"/>
    </source>
</evidence>
<dbReference type="GO" id="GO:0005737">
    <property type="term" value="C:cytoplasm"/>
    <property type="evidence" value="ECO:0007669"/>
    <property type="project" value="UniProtKB-SubCell"/>
</dbReference>
<dbReference type="CDD" id="cd01854">
    <property type="entry name" value="YjeQ_EngC"/>
    <property type="match status" value="1"/>
</dbReference>
<keyword evidence="5 10" id="KW-0547">Nucleotide-binding</keyword>
<keyword evidence="3 10" id="KW-0479">Metal-binding</keyword>
<evidence type="ECO:0000256" key="7">
    <source>
        <dbReference type="ARBA" id="ARBA00022833"/>
    </source>
</evidence>
<feature type="domain" description="EngC GTPase" evidence="11">
    <location>
        <begin position="68"/>
        <end position="215"/>
    </location>
</feature>
<comment type="caution">
    <text evidence="13">The sequence shown here is derived from an EMBL/GenBank/DDBJ whole genome shotgun (WGS) entry which is preliminary data.</text>
</comment>
<feature type="binding site" evidence="10">
    <location>
        <position position="248"/>
    </location>
    <ligand>
        <name>Zn(2+)</name>
        <dbReference type="ChEBI" id="CHEBI:29105"/>
    </ligand>
</feature>
<feature type="binding site" evidence="10">
    <location>
        <begin position="160"/>
        <end position="168"/>
    </location>
    <ligand>
        <name>GTP</name>
        <dbReference type="ChEBI" id="CHEBI:37565"/>
    </ligand>
</feature>
<sequence length="298" mass="33649">MQTGKIIKSNSGFYDVQLANQKIIRTRARGNFRHQKIKPIVGDWVECDQGYLLRIKPRKNEIVRPLIANVDQALIVMAAIQPSFSSNLLDRFLVILESQSIAPLIYLSKMDLLDAKCSTELKQQLHYYSQIGYPVFLSEQLNNPLKLKQALAQRETVLAGQTGAGKSTLLNHLIPNLNLATNSISNSLNRGKHTTRLVTLYPFQQGLIADTPGFSSLTLQAITREQLPQLFPEFNKLSLHCKYRSCVHLNEPDCAVKQAVAAGKILPSRYQNYQQFQAEIAQKRPVYSKNNKRSNSNK</sequence>
<comment type="subcellular location">
    <subcellularLocation>
        <location evidence="10">Cytoplasm</location>
    </subcellularLocation>
</comment>
<comment type="subunit">
    <text evidence="10">Monomer. Associates with 30S ribosomal subunit, binds 16S rRNA.</text>
</comment>
<dbReference type="PANTHER" id="PTHR32120:SF11">
    <property type="entry name" value="SMALL RIBOSOMAL SUBUNIT BIOGENESIS GTPASE RSGA 1, MITOCHONDRIAL-RELATED"/>
    <property type="match status" value="1"/>
</dbReference>
<dbReference type="PATRIC" id="fig|1218508.4.peg.657"/>
<dbReference type="NCBIfam" id="TIGR00157">
    <property type="entry name" value="ribosome small subunit-dependent GTPase A"/>
    <property type="match status" value="1"/>
</dbReference>
<dbReference type="GO" id="GO:0046872">
    <property type="term" value="F:metal ion binding"/>
    <property type="evidence" value="ECO:0007669"/>
    <property type="project" value="UniProtKB-KW"/>
</dbReference>
<comment type="similarity">
    <text evidence="10">Belongs to the TRAFAC class YlqF/YawG GTPase family. RsgA subfamily.</text>
</comment>
<evidence type="ECO:0000259" key="12">
    <source>
        <dbReference type="PROSITE" id="PS51721"/>
    </source>
</evidence>
<comment type="cofactor">
    <cofactor evidence="10">
        <name>Zn(2+)</name>
        <dbReference type="ChEBI" id="CHEBI:29105"/>
    </cofactor>
    <text evidence="10">Binds 1 zinc ion per subunit.</text>
</comment>
<dbReference type="GO" id="GO:0005525">
    <property type="term" value="F:GTP binding"/>
    <property type="evidence" value="ECO:0007669"/>
    <property type="project" value="UniProtKB-UniRule"/>
</dbReference>
<dbReference type="PROSITE" id="PS51721">
    <property type="entry name" value="G_CP"/>
    <property type="match status" value="1"/>
</dbReference>
<dbReference type="InterPro" id="IPR004881">
    <property type="entry name" value="Ribosome_biogen_GTPase_RsgA"/>
</dbReference>
<feature type="binding site" evidence="10">
    <location>
        <position position="246"/>
    </location>
    <ligand>
        <name>Zn(2+)</name>
        <dbReference type="ChEBI" id="CHEBI:29105"/>
    </ligand>
</feature>
<dbReference type="Gene3D" id="3.40.50.300">
    <property type="entry name" value="P-loop containing nucleotide triphosphate hydrolases"/>
    <property type="match status" value="1"/>
</dbReference>
<dbReference type="GO" id="GO:0019843">
    <property type="term" value="F:rRNA binding"/>
    <property type="evidence" value="ECO:0007669"/>
    <property type="project" value="UniProtKB-KW"/>
</dbReference>
<dbReference type="SUPFAM" id="SSF50249">
    <property type="entry name" value="Nucleic acid-binding proteins"/>
    <property type="match status" value="1"/>
</dbReference>
<dbReference type="CDD" id="cd04466">
    <property type="entry name" value="S1_YloQ_GTPase"/>
    <property type="match status" value="1"/>
</dbReference>
<dbReference type="InterPro" id="IPR031944">
    <property type="entry name" value="RsgA_N"/>
</dbReference>
<dbReference type="HOGENOM" id="CLU_033617_2_1_9"/>
<dbReference type="Gene3D" id="1.10.40.50">
    <property type="entry name" value="Probable gtpase engc, domain 3"/>
    <property type="match status" value="1"/>
</dbReference>
<protein>
    <recommendedName>
        <fullName evidence="10">Small ribosomal subunit biogenesis GTPase RsgA</fullName>
        <ecNumber evidence="10">3.6.1.-</ecNumber>
    </recommendedName>
</protein>
<evidence type="ECO:0000256" key="8">
    <source>
        <dbReference type="ARBA" id="ARBA00022884"/>
    </source>
</evidence>
<dbReference type="InterPro" id="IPR027417">
    <property type="entry name" value="P-loop_NTPase"/>
</dbReference>
<dbReference type="PROSITE" id="PS50936">
    <property type="entry name" value="ENGC_GTPASE"/>
    <property type="match status" value="1"/>
</dbReference>
<reference evidence="13 14" key="1">
    <citation type="submission" date="2014-12" db="EMBL/GenBank/DDBJ databases">
        <title>Comparative genomics of the lactic acid bacteria isolated from the honey bee gut.</title>
        <authorList>
            <person name="Ellegaard K.M."/>
            <person name="Tamarit D."/>
            <person name="Javelind E."/>
            <person name="Olofsson T."/>
            <person name="Andersson S.G."/>
            <person name="Vasquez A."/>
        </authorList>
    </citation>
    <scope>NUCLEOTIDE SEQUENCE [LARGE SCALE GENOMIC DNA]</scope>
    <source>
        <strain evidence="13 14">Hon2</strain>
    </source>
</reference>
<feature type="domain" description="CP-type G" evidence="12">
    <location>
        <begin position="59"/>
        <end position="217"/>
    </location>
</feature>
<keyword evidence="8 10" id="KW-0694">RNA-binding</keyword>
<name>A0A0F4KT01_9LACO</name>
<evidence type="ECO:0000256" key="1">
    <source>
        <dbReference type="ARBA" id="ARBA00022490"/>
    </source>
</evidence>
<dbReference type="GO" id="GO:0003924">
    <property type="term" value="F:GTPase activity"/>
    <property type="evidence" value="ECO:0007669"/>
    <property type="project" value="UniProtKB-UniRule"/>
</dbReference>
<feature type="binding site" evidence="10">
    <location>
        <position position="241"/>
    </location>
    <ligand>
        <name>Zn(2+)</name>
        <dbReference type="ChEBI" id="CHEBI:29105"/>
    </ligand>
</feature>
<dbReference type="AlphaFoldDB" id="A0A0F4KT01"/>
<dbReference type="Proteomes" id="UP000033695">
    <property type="component" value="Unassembled WGS sequence"/>
</dbReference>
<dbReference type="EMBL" id="JXBZ01000005">
    <property type="protein sequence ID" value="KJY49188.1"/>
    <property type="molecule type" value="Genomic_DNA"/>
</dbReference>